<reference evidence="2" key="1">
    <citation type="submission" date="2023-10" db="EMBL/GenBank/DDBJ databases">
        <title>Genome assembly of Pristionchus species.</title>
        <authorList>
            <person name="Yoshida K."/>
            <person name="Sommer R.J."/>
        </authorList>
    </citation>
    <scope>NUCLEOTIDE SEQUENCE</scope>
    <source>
        <strain evidence="2">RS0144</strain>
    </source>
</reference>
<evidence type="ECO:0000313" key="2">
    <source>
        <dbReference type="EMBL" id="GMT07364.1"/>
    </source>
</evidence>
<sequence>ISKITMKITTIALLLVNVFQCIFAASLWEAYNSEAQQRRREGMKEVRFRPLLHLRGEDDYRTLAGQEALFVNEDVDENGIFMSRRSWKSVGRNPLGGIH</sequence>
<comment type="caution">
    <text evidence="2">The sequence shown here is derived from an EMBL/GenBank/DDBJ whole genome shotgun (WGS) entry which is preliminary data.</text>
</comment>
<protein>
    <submittedName>
        <fullName evidence="2">Uncharacterized protein</fullName>
    </submittedName>
</protein>
<keyword evidence="3" id="KW-1185">Reference proteome</keyword>
<feature type="non-terminal residue" evidence="2">
    <location>
        <position position="1"/>
    </location>
</feature>
<accession>A0AAV5ULZ7</accession>
<proteinExistence type="predicted"/>
<dbReference type="AlphaFoldDB" id="A0AAV5ULZ7"/>
<feature type="signal peptide" evidence="1">
    <location>
        <begin position="1"/>
        <end position="24"/>
    </location>
</feature>
<evidence type="ECO:0000313" key="3">
    <source>
        <dbReference type="Proteomes" id="UP001432027"/>
    </source>
</evidence>
<dbReference type="Proteomes" id="UP001432027">
    <property type="component" value="Unassembled WGS sequence"/>
</dbReference>
<feature type="chain" id="PRO_5043932849" evidence="1">
    <location>
        <begin position="25"/>
        <end position="99"/>
    </location>
</feature>
<keyword evidence="1" id="KW-0732">Signal</keyword>
<name>A0AAV5ULZ7_9BILA</name>
<dbReference type="EMBL" id="BTSX01000006">
    <property type="protein sequence ID" value="GMT07364.1"/>
    <property type="molecule type" value="Genomic_DNA"/>
</dbReference>
<evidence type="ECO:0000256" key="1">
    <source>
        <dbReference type="SAM" id="SignalP"/>
    </source>
</evidence>
<organism evidence="2 3">
    <name type="scientific">Pristionchus entomophagus</name>
    <dbReference type="NCBI Taxonomy" id="358040"/>
    <lineage>
        <taxon>Eukaryota</taxon>
        <taxon>Metazoa</taxon>
        <taxon>Ecdysozoa</taxon>
        <taxon>Nematoda</taxon>
        <taxon>Chromadorea</taxon>
        <taxon>Rhabditida</taxon>
        <taxon>Rhabditina</taxon>
        <taxon>Diplogasteromorpha</taxon>
        <taxon>Diplogasteroidea</taxon>
        <taxon>Neodiplogasteridae</taxon>
        <taxon>Pristionchus</taxon>
    </lineage>
</organism>
<gene>
    <name evidence="2" type="ORF">PENTCL1PPCAC_29538</name>
</gene>